<organism evidence="2 3">
    <name type="scientific">Burkholderia mallei</name>
    <name type="common">Pseudomonas mallei</name>
    <dbReference type="NCBI Taxonomy" id="13373"/>
    <lineage>
        <taxon>Bacteria</taxon>
        <taxon>Pseudomonadati</taxon>
        <taxon>Pseudomonadota</taxon>
        <taxon>Betaproteobacteria</taxon>
        <taxon>Burkholderiales</taxon>
        <taxon>Burkholderiaceae</taxon>
        <taxon>Burkholderia</taxon>
        <taxon>pseudomallei group</taxon>
    </lineage>
</organism>
<comment type="caution">
    <text evidence="2">The sequence shown here is derived from an EMBL/GenBank/DDBJ whole genome shotgun (WGS) entry which is preliminary data.</text>
</comment>
<dbReference type="RefSeq" id="WP_004192367.1">
    <property type="nucleotide sequence ID" value="NZ_CAJMTF010000029.1"/>
</dbReference>
<sequence>MNTARCDENGTTDKTTEQRDHPARTGTIMQRSQTPIARDSIRQAKSPGHTPASRLPDDKSPFIAHYFKLRRDARL</sequence>
<accession>A0AAX1X358</accession>
<reference evidence="3" key="1">
    <citation type="submission" date="2018-10" db="EMBL/GenBank/DDBJ databases">
        <title>FDA dAtabase for Regulatory Grade micrObial Sequences (FDA-ARGOS): Supporting development and validation of Infectious Disease Dx tests.</title>
        <authorList>
            <person name="Minogue T."/>
            <person name="Wolcott M."/>
            <person name="Wasieloski L."/>
            <person name="Aguilar W."/>
            <person name="Moore D."/>
            <person name="Jaissle J."/>
            <person name="Tallon L."/>
            <person name="Sadzewicz L."/>
            <person name="Zhao X."/>
            <person name="Vavikolanu K."/>
            <person name="Mehta A."/>
            <person name="Aluvathingal J."/>
            <person name="Nadendla S."/>
            <person name="Yan Y."/>
            <person name="Sichtig H."/>
        </authorList>
    </citation>
    <scope>NUCLEOTIDE SEQUENCE [LARGE SCALE GENOMIC DNA]</scope>
    <source>
        <strain evidence="3">FDAARGOS_588</strain>
    </source>
</reference>
<dbReference type="EMBL" id="RKJW01000002">
    <property type="protein sequence ID" value="RPA24907.1"/>
    <property type="molecule type" value="Genomic_DNA"/>
</dbReference>
<feature type="region of interest" description="Disordered" evidence="1">
    <location>
        <begin position="1"/>
        <end position="61"/>
    </location>
</feature>
<protein>
    <submittedName>
        <fullName evidence="2">Uncharacterized protein</fullName>
    </submittedName>
</protein>
<proteinExistence type="predicted"/>
<evidence type="ECO:0000313" key="3">
    <source>
        <dbReference type="Proteomes" id="UP000269379"/>
    </source>
</evidence>
<dbReference type="GeneID" id="92978613"/>
<dbReference type="AlphaFoldDB" id="A0AAX1X358"/>
<name>A0AAX1X358_BURML</name>
<evidence type="ECO:0000256" key="1">
    <source>
        <dbReference type="SAM" id="MobiDB-lite"/>
    </source>
</evidence>
<dbReference type="Proteomes" id="UP000269379">
    <property type="component" value="Chromosome 1"/>
</dbReference>
<gene>
    <name evidence="2" type="ORF">EGT70_17755</name>
</gene>
<feature type="compositionally biased region" description="Basic and acidic residues" evidence="1">
    <location>
        <begin position="14"/>
        <end position="23"/>
    </location>
</feature>
<evidence type="ECO:0000313" key="2">
    <source>
        <dbReference type="EMBL" id="RPA24907.1"/>
    </source>
</evidence>